<reference evidence="2 3" key="1">
    <citation type="journal article" date="2019" name="Nat. Ecol. Evol.">
        <title>Megaphylogeny resolves global patterns of mushroom evolution.</title>
        <authorList>
            <person name="Varga T."/>
            <person name="Krizsan K."/>
            <person name="Foldi C."/>
            <person name="Dima B."/>
            <person name="Sanchez-Garcia M."/>
            <person name="Sanchez-Ramirez S."/>
            <person name="Szollosi G.J."/>
            <person name="Szarkandi J.G."/>
            <person name="Papp V."/>
            <person name="Albert L."/>
            <person name="Andreopoulos W."/>
            <person name="Angelini C."/>
            <person name="Antonin V."/>
            <person name="Barry K.W."/>
            <person name="Bougher N.L."/>
            <person name="Buchanan P."/>
            <person name="Buyck B."/>
            <person name="Bense V."/>
            <person name="Catcheside P."/>
            <person name="Chovatia M."/>
            <person name="Cooper J."/>
            <person name="Damon W."/>
            <person name="Desjardin D."/>
            <person name="Finy P."/>
            <person name="Geml J."/>
            <person name="Haridas S."/>
            <person name="Hughes K."/>
            <person name="Justo A."/>
            <person name="Karasinski D."/>
            <person name="Kautmanova I."/>
            <person name="Kiss B."/>
            <person name="Kocsube S."/>
            <person name="Kotiranta H."/>
            <person name="LaButti K.M."/>
            <person name="Lechner B.E."/>
            <person name="Liimatainen K."/>
            <person name="Lipzen A."/>
            <person name="Lukacs Z."/>
            <person name="Mihaltcheva S."/>
            <person name="Morgado L.N."/>
            <person name="Niskanen T."/>
            <person name="Noordeloos M.E."/>
            <person name="Ohm R.A."/>
            <person name="Ortiz-Santana B."/>
            <person name="Ovrebo C."/>
            <person name="Racz N."/>
            <person name="Riley R."/>
            <person name="Savchenko A."/>
            <person name="Shiryaev A."/>
            <person name="Soop K."/>
            <person name="Spirin V."/>
            <person name="Szebenyi C."/>
            <person name="Tomsovsky M."/>
            <person name="Tulloss R.E."/>
            <person name="Uehling J."/>
            <person name="Grigoriev I.V."/>
            <person name="Vagvolgyi C."/>
            <person name="Papp T."/>
            <person name="Martin F.M."/>
            <person name="Miettinen O."/>
            <person name="Hibbett D.S."/>
            <person name="Nagy L.G."/>
        </authorList>
    </citation>
    <scope>NUCLEOTIDE SEQUENCE [LARGE SCALE GENOMIC DNA]</scope>
    <source>
        <strain evidence="2 3">HHB13444</strain>
    </source>
</reference>
<dbReference type="Proteomes" id="UP000308197">
    <property type="component" value="Unassembled WGS sequence"/>
</dbReference>
<feature type="compositionally biased region" description="Low complexity" evidence="1">
    <location>
        <begin position="45"/>
        <end position="66"/>
    </location>
</feature>
<feature type="compositionally biased region" description="Polar residues" evidence="1">
    <location>
        <begin position="111"/>
        <end position="128"/>
    </location>
</feature>
<evidence type="ECO:0000313" key="2">
    <source>
        <dbReference type="EMBL" id="TFK82256.1"/>
    </source>
</evidence>
<organism evidence="2 3">
    <name type="scientific">Polyporus arcularius HHB13444</name>
    <dbReference type="NCBI Taxonomy" id="1314778"/>
    <lineage>
        <taxon>Eukaryota</taxon>
        <taxon>Fungi</taxon>
        <taxon>Dikarya</taxon>
        <taxon>Basidiomycota</taxon>
        <taxon>Agaricomycotina</taxon>
        <taxon>Agaricomycetes</taxon>
        <taxon>Polyporales</taxon>
        <taxon>Polyporaceae</taxon>
        <taxon>Polyporus</taxon>
    </lineage>
</organism>
<feature type="compositionally biased region" description="Acidic residues" evidence="1">
    <location>
        <begin position="87"/>
        <end position="96"/>
    </location>
</feature>
<accession>A0A5C3NXT4</accession>
<feature type="region of interest" description="Disordered" evidence="1">
    <location>
        <begin position="41"/>
        <end position="287"/>
    </location>
</feature>
<sequence length="510" mass="55939">MTSDPVEELRRVKSELQFYKDLAKEQAGQIAALKAEIAYVKQHHQPQTSAAAPPAQPQASGSRASSIVKRPDSPPPSVAGSSNDPYIIEDDEELEEIAVKASVSPPRRADSQSNEIHPNQVPLQQMQPIKSPPRSFEKLPKKRTSLPVAGTGRYFPEYEPSLSSRRWGLGDSPRKKPRLVPEVASPPAPVAEDNPVAGPSNDSPDIDAFQSGLVADPTNTQDDLENDRAEAAGLLSTQHDLDALENGPVAGLSNTQRDFDDEWDMSPLSSLPSTSSRSSSPAIEDQARDDTTHLLQSASRELSYYDPSAENEREARLGQASQSSTSQVGLSRLALQLIAAPVSGVAVAVRRERLAGLRYSLTESTVSTMPMSRYPDSIQRGHPEDQYLFEFDRDEKGRMQLDTDGVNVKFTDRAKAAQEAKWRRLSAIFGPRKTIPRSMAACNGGNPPRLAYGWAHTLEYLWEYAKFHNIELDVTGDNWLAGLAGTTLIKYGELTEEQKTNEELISTLKG</sequence>
<feature type="compositionally biased region" description="Low complexity" evidence="1">
    <location>
        <begin position="266"/>
        <end position="281"/>
    </location>
</feature>
<gene>
    <name evidence="2" type="ORF">K466DRAFT_590640</name>
</gene>
<proteinExistence type="predicted"/>
<evidence type="ECO:0000313" key="3">
    <source>
        <dbReference type="Proteomes" id="UP000308197"/>
    </source>
</evidence>
<name>A0A5C3NXT4_9APHY</name>
<dbReference type="STRING" id="1314778.A0A5C3NXT4"/>
<feature type="region of interest" description="Disordered" evidence="1">
    <location>
        <begin position="302"/>
        <end position="324"/>
    </location>
</feature>
<feature type="non-terminal residue" evidence="2">
    <location>
        <position position="510"/>
    </location>
</feature>
<evidence type="ECO:0000256" key="1">
    <source>
        <dbReference type="SAM" id="MobiDB-lite"/>
    </source>
</evidence>
<dbReference type="InParanoid" id="A0A5C3NXT4"/>
<dbReference type="AlphaFoldDB" id="A0A5C3NXT4"/>
<keyword evidence="3" id="KW-1185">Reference proteome</keyword>
<protein>
    <submittedName>
        <fullName evidence="2">Uncharacterized protein</fullName>
    </submittedName>
</protein>
<dbReference type="EMBL" id="ML211504">
    <property type="protein sequence ID" value="TFK82256.1"/>
    <property type="molecule type" value="Genomic_DNA"/>
</dbReference>